<gene>
    <name evidence="1" type="ORF">DCAR_031847</name>
</gene>
<reference evidence="1" key="1">
    <citation type="journal article" date="2016" name="Nat. Genet.">
        <title>A high-quality carrot genome assembly provides new insights into carotenoid accumulation and asterid genome evolution.</title>
        <authorList>
            <person name="Iorizzo M."/>
            <person name="Ellison S."/>
            <person name="Senalik D."/>
            <person name="Zeng P."/>
            <person name="Satapoomin P."/>
            <person name="Huang J."/>
            <person name="Bowman M."/>
            <person name="Iovene M."/>
            <person name="Sanseverino W."/>
            <person name="Cavagnaro P."/>
            <person name="Yildiz M."/>
            <person name="Macko-Podgorni A."/>
            <person name="Moranska E."/>
            <person name="Grzebelus E."/>
            <person name="Grzebelus D."/>
            <person name="Ashrafi H."/>
            <person name="Zheng Z."/>
            <person name="Cheng S."/>
            <person name="Spooner D."/>
            <person name="Van Deynze A."/>
            <person name="Simon P."/>
        </authorList>
    </citation>
    <scope>NUCLEOTIDE SEQUENCE [LARGE SCALE GENOMIC DNA]</scope>
    <source>
        <tissue evidence="1">Leaf</tissue>
    </source>
</reference>
<protein>
    <submittedName>
        <fullName evidence="1">Uncharacterized protein</fullName>
    </submittedName>
</protein>
<evidence type="ECO:0000313" key="1">
    <source>
        <dbReference type="EMBL" id="KZM82140.1"/>
    </source>
</evidence>
<dbReference type="EMBL" id="LNRQ01000009">
    <property type="protein sequence ID" value="KZM82140.1"/>
    <property type="molecule type" value="Genomic_DNA"/>
</dbReference>
<dbReference type="AlphaFoldDB" id="A0A175YFU2"/>
<name>A0A175YFU2_DAUCS</name>
<sequence length="88" mass="9192">MSLLPITPLSSPPAADMYTKIGDILKISENLSNLMKTSRFVLFVDSDGCDDAGDGGGGHKRGGSMEDAGVGVEMAEVEVDVEYGRGRG</sequence>
<dbReference type="Gramene" id="KZM82140">
    <property type="protein sequence ID" value="KZM82140"/>
    <property type="gene ID" value="DCAR_031847"/>
</dbReference>
<proteinExistence type="predicted"/>
<organism evidence="1">
    <name type="scientific">Daucus carota subsp. sativus</name>
    <name type="common">Carrot</name>
    <dbReference type="NCBI Taxonomy" id="79200"/>
    <lineage>
        <taxon>Eukaryota</taxon>
        <taxon>Viridiplantae</taxon>
        <taxon>Streptophyta</taxon>
        <taxon>Embryophyta</taxon>
        <taxon>Tracheophyta</taxon>
        <taxon>Spermatophyta</taxon>
        <taxon>Magnoliopsida</taxon>
        <taxon>eudicotyledons</taxon>
        <taxon>Gunneridae</taxon>
        <taxon>Pentapetalae</taxon>
        <taxon>asterids</taxon>
        <taxon>campanulids</taxon>
        <taxon>Apiales</taxon>
        <taxon>Apiaceae</taxon>
        <taxon>Apioideae</taxon>
        <taxon>Scandiceae</taxon>
        <taxon>Daucinae</taxon>
        <taxon>Daucus</taxon>
        <taxon>Daucus sect. Daucus</taxon>
    </lineage>
</organism>
<comment type="caution">
    <text evidence="1">The sequence shown here is derived from an EMBL/GenBank/DDBJ whole genome shotgun (WGS) entry which is preliminary data.</text>
</comment>
<accession>A0A175YFU2</accession>